<evidence type="ECO:0000256" key="1">
    <source>
        <dbReference type="ARBA" id="ARBA00022741"/>
    </source>
</evidence>
<dbReference type="PANTHER" id="PTHR30448:SF0">
    <property type="entry name" value="RNASE ADAPTER PROTEIN RAPZ"/>
    <property type="match status" value="1"/>
</dbReference>
<keyword evidence="9" id="KW-1185">Reference proteome</keyword>
<dbReference type="PANTHER" id="PTHR30448">
    <property type="entry name" value="RNASE ADAPTER PROTEIN RAPZ"/>
    <property type="match status" value="1"/>
</dbReference>
<feature type="binding site" evidence="4">
    <location>
        <begin position="36"/>
        <end position="43"/>
    </location>
    <ligand>
        <name>ATP</name>
        <dbReference type="ChEBI" id="CHEBI:30616"/>
    </ligand>
</feature>
<evidence type="ECO:0000259" key="7">
    <source>
        <dbReference type="Pfam" id="PF22740"/>
    </source>
</evidence>
<organism evidence="8 9">
    <name type="scientific">Desulfovibrio porci</name>
    <dbReference type="NCBI Taxonomy" id="2605782"/>
    <lineage>
        <taxon>Bacteria</taxon>
        <taxon>Pseudomonadati</taxon>
        <taxon>Thermodesulfobacteriota</taxon>
        <taxon>Desulfovibrionia</taxon>
        <taxon>Desulfovibrionales</taxon>
        <taxon>Desulfovibrionaceae</taxon>
        <taxon>Desulfovibrio</taxon>
    </lineage>
</organism>
<dbReference type="InterPro" id="IPR027417">
    <property type="entry name" value="P-loop_NTPase"/>
</dbReference>
<evidence type="ECO:0000256" key="4">
    <source>
        <dbReference type="HAMAP-Rule" id="MF_00636"/>
    </source>
</evidence>
<evidence type="ECO:0000256" key="5">
    <source>
        <dbReference type="SAM" id="MobiDB-lite"/>
    </source>
</evidence>
<accession>A0A6L5XP69</accession>
<dbReference type="InterPro" id="IPR005337">
    <property type="entry name" value="RapZ-like"/>
</dbReference>
<feature type="region of interest" description="Disordered" evidence="5">
    <location>
        <begin position="1"/>
        <end position="22"/>
    </location>
</feature>
<dbReference type="Pfam" id="PF22740">
    <property type="entry name" value="PapZ_C"/>
    <property type="match status" value="1"/>
</dbReference>
<evidence type="ECO:0000313" key="8">
    <source>
        <dbReference type="EMBL" id="MSS29020.1"/>
    </source>
</evidence>
<feature type="domain" description="RapZ-like N-terminal" evidence="6">
    <location>
        <begin position="29"/>
        <end position="187"/>
    </location>
</feature>
<gene>
    <name evidence="8" type="primary">rapZ</name>
    <name evidence="8" type="ORF">FYJ44_13520</name>
</gene>
<feature type="binding site" evidence="4">
    <location>
        <begin position="88"/>
        <end position="91"/>
    </location>
    <ligand>
        <name>GTP</name>
        <dbReference type="ChEBI" id="CHEBI:37565"/>
    </ligand>
</feature>
<dbReference type="PIRSF" id="PIRSF005052">
    <property type="entry name" value="P-loopkin"/>
    <property type="match status" value="1"/>
</dbReference>
<dbReference type="InterPro" id="IPR053931">
    <property type="entry name" value="RapZ_C"/>
</dbReference>
<evidence type="ECO:0000313" key="9">
    <source>
        <dbReference type="Proteomes" id="UP000477488"/>
    </source>
</evidence>
<dbReference type="GO" id="GO:0005524">
    <property type="term" value="F:ATP binding"/>
    <property type="evidence" value="ECO:0007669"/>
    <property type="project" value="UniProtKB-UniRule"/>
</dbReference>
<proteinExistence type="inferred from homology"/>
<feature type="compositionally biased region" description="Low complexity" evidence="5">
    <location>
        <begin position="10"/>
        <end position="22"/>
    </location>
</feature>
<dbReference type="AlphaFoldDB" id="A0A6L5XP69"/>
<dbReference type="RefSeq" id="WP_154513020.1">
    <property type="nucleotide sequence ID" value="NZ_VUMH01000019.1"/>
</dbReference>
<evidence type="ECO:0000259" key="6">
    <source>
        <dbReference type="Pfam" id="PF03668"/>
    </source>
</evidence>
<protein>
    <submittedName>
        <fullName evidence="8">RNase adapter RapZ</fullName>
    </submittedName>
</protein>
<dbReference type="EMBL" id="VUMH01000019">
    <property type="protein sequence ID" value="MSS29020.1"/>
    <property type="molecule type" value="Genomic_DNA"/>
</dbReference>
<sequence length="316" mass="35295">MSTPQPPRRGPSSADSSADAPRVVPERAVQVCIVTGLSGAGKSTALQVFEDLRYLAVDGLPASLAPEMVGMMERPSMSHFQGIALGMDMRQNNFLDEINDALSAMAAKGIRPLLLFLEADAQELMRRYATTRRPHPLEREGMGLEAALAAERNRLRILREMADLVIDTSRFSIHDLRRSIQKRWSGNKDKLRAIRVNVISFGFKYGVPREADMVFDLRFLPNPYFVEGLRPLCGKDKVVSDYVFASSSAVEFRKKLLDLLFFMLPLMEAEGRYRVTIAVGCTGGRHRSVAMAEELSQALRQADYPASLEHRHLELG</sequence>
<dbReference type="HAMAP" id="MF_00636">
    <property type="entry name" value="RapZ_like"/>
    <property type="match status" value="1"/>
</dbReference>
<feature type="domain" description="RapZ C-terminal" evidence="7">
    <location>
        <begin position="195"/>
        <end position="314"/>
    </location>
</feature>
<dbReference type="InterPro" id="IPR053930">
    <property type="entry name" value="RapZ-like_N"/>
</dbReference>
<dbReference type="Pfam" id="PF03668">
    <property type="entry name" value="RapZ-like_N"/>
    <property type="match status" value="1"/>
</dbReference>
<keyword evidence="2 4" id="KW-0067">ATP-binding</keyword>
<keyword evidence="1 4" id="KW-0547">Nucleotide-binding</keyword>
<dbReference type="SUPFAM" id="SSF52540">
    <property type="entry name" value="P-loop containing nucleoside triphosphate hydrolases"/>
    <property type="match status" value="1"/>
</dbReference>
<dbReference type="NCBIfam" id="NF003828">
    <property type="entry name" value="PRK05416.1"/>
    <property type="match status" value="1"/>
</dbReference>
<keyword evidence="3 4" id="KW-0342">GTP-binding</keyword>
<evidence type="ECO:0000256" key="2">
    <source>
        <dbReference type="ARBA" id="ARBA00022840"/>
    </source>
</evidence>
<evidence type="ECO:0000256" key="3">
    <source>
        <dbReference type="ARBA" id="ARBA00023134"/>
    </source>
</evidence>
<name>A0A6L5XP69_9BACT</name>
<comment type="caution">
    <text evidence="8">The sequence shown here is derived from an EMBL/GenBank/DDBJ whole genome shotgun (WGS) entry which is preliminary data.</text>
</comment>
<reference evidence="8 9" key="1">
    <citation type="submission" date="2019-09" db="EMBL/GenBank/DDBJ databases">
        <title>In-depth cultivation of the pig gut microbiome towards novel bacterial diversity and tailored functional studies.</title>
        <authorList>
            <person name="Wylensek D."/>
            <person name="Hitch T.C.A."/>
            <person name="Clavel T."/>
        </authorList>
    </citation>
    <scope>NUCLEOTIDE SEQUENCE [LARGE SCALE GENOMIC DNA]</scope>
    <source>
        <strain evidence="8 9">PG-178-WT-4</strain>
    </source>
</reference>
<dbReference type="Proteomes" id="UP000477488">
    <property type="component" value="Unassembled WGS sequence"/>
</dbReference>
<dbReference type="GO" id="GO:0005525">
    <property type="term" value="F:GTP binding"/>
    <property type="evidence" value="ECO:0007669"/>
    <property type="project" value="UniProtKB-UniRule"/>
</dbReference>